<evidence type="ECO:0000256" key="1">
    <source>
        <dbReference type="ARBA" id="ARBA00023002"/>
    </source>
</evidence>
<evidence type="ECO:0000313" key="3">
    <source>
        <dbReference type="EMBL" id="SUY83045.1"/>
    </source>
</evidence>
<dbReference type="Gene3D" id="3.40.50.740">
    <property type="match status" value="1"/>
</dbReference>
<dbReference type="PANTHER" id="PTHR43105">
    <property type="entry name" value="RESPIRATORY NITRATE REDUCTASE"/>
    <property type="match status" value="1"/>
</dbReference>
<dbReference type="SUPFAM" id="SSF53706">
    <property type="entry name" value="Formate dehydrogenase/DMSO reductase, domains 1-3"/>
    <property type="match status" value="1"/>
</dbReference>
<gene>
    <name evidence="3" type="primary">fdhF_3</name>
    <name evidence="3" type="ORF">NCTC13307_04158</name>
</gene>
<feature type="domain" description="Molybdopterin oxidoreductase" evidence="2">
    <location>
        <begin position="1"/>
        <end position="199"/>
    </location>
</feature>
<dbReference type="EC" id="1.17.1.9" evidence="3"/>
<name>A0A381KMC7_CLODI</name>
<sequence>MSNSIPEIENADVLFIFGYNGADSHPIVANRIVKAKKNGAKLIVTDPRVTESARIADIHLPIKGGTNMVLVNAFGNVLIEEGLYNKEFVQNHTQGFDEYKEIVKPYTAKYAEKITGIPEELIRKAMREYAKGKKAMILYGMGVCQFGQAVDVVKGLASIALLTGNFGRESVGIGPVRGQNNVQGACDMGALPNVYPGYQNVTDDKIREKFEKAWG</sequence>
<accession>A0A381KMC7</accession>
<protein>
    <submittedName>
        <fullName evidence="3">Formate dehydrogenase h</fullName>
        <ecNumber evidence="3">1.17.1.9</ecNumber>
    </submittedName>
</protein>
<evidence type="ECO:0000259" key="2">
    <source>
        <dbReference type="Pfam" id="PF00384"/>
    </source>
</evidence>
<dbReference type="Gene3D" id="3.40.228.10">
    <property type="entry name" value="Dimethylsulfoxide Reductase, domain 2"/>
    <property type="match status" value="1"/>
</dbReference>
<dbReference type="AlphaFoldDB" id="A0A381KMC7"/>
<dbReference type="GO" id="GO:0008863">
    <property type="term" value="F:formate dehydrogenase (NAD+) activity"/>
    <property type="evidence" value="ECO:0007669"/>
    <property type="project" value="UniProtKB-EC"/>
</dbReference>
<dbReference type="InterPro" id="IPR006656">
    <property type="entry name" value="Mopterin_OxRdtase"/>
</dbReference>
<organism evidence="3">
    <name type="scientific">Clostridioides difficile</name>
    <name type="common">Peptoclostridium difficile</name>
    <dbReference type="NCBI Taxonomy" id="1496"/>
    <lineage>
        <taxon>Bacteria</taxon>
        <taxon>Bacillati</taxon>
        <taxon>Bacillota</taxon>
        <taxon>Clostridia</taxon>
        <taxon>Peptostreptococcales</taxon>
        <taxon>Peptostreptococcaceae</taxon>
        <taxon>Clostridioides</taxon>
    </lineage>
</organism>
<dbReference type="GO" id="GO:0003954">
    <property type="term" value="F:NADH dehydrogenase activity"/>
    <property type="evidence" value="ECO:0007669"/>
    <property type="project" value="TreeGrafter"/>
</dbReference>
<dbReference type="EMBL" id="UFWD01000002">
    <property type="protein sequence ID" value="SUY83045.1"/>
    <property type="molecule type" value="Genomic_DNA"/>
</dbReference>
<dbReference type="PANTHER" id="PTHR43105:SF14">
    <property type="entry name" value="FORMATE DEHYDROGENASE H"/>
    <property type="match status" value="1"/>
</dbReference>
<dbReference type="GO" id="GO:0022904">
    <property type="term" value="P:respiratory electron transport chain"/>
    <property type="evidence" value="ECO:0007669"/>
    <property type="project" value="TreeGrafter"/>
</dbReference>
<dbReference type="GO" id="GO:0016020">
    <property type="term" value="C:membrane"/>
    <property type="evidence" value="ECO:0007669"/>
    <property type="project" value="TreeGrafter"/>
</dbReference>
<reference evidence="3" key="1">
    <citation type="submission" date="2018-06" db="EMBL/GenBank/DDBJ databases">
        <authorList>
            <consortium name="Pathogen Informatics"/>
            <person name="Doyle S."/>
        </authorList>
    </citation>
    <scope>NUCLEOTIDE SEQUENCE</scope>
    <source>
        <strain evidence="3">NCTC13307</strain>
    </source>
</reference>
<dbReference type="Pfam" id="PF00384">
    <property type="entry name" value="Molybdopterin"/>
    <property type="match status" value="1"/>
</dbReference>
<dbReference type="InterPro" id="IPR050123">
    <property type="entry name" value="Prok_molybdopt-oxidoreductase"/>
</dbReference>
<keyword evidence="1 3" id="KW-0560">Oxidoreductase</keyword>
<proteinExistence type="predicted"/>